<evidence type="ECO:0000313" key="2">
    <source>
        <dbReference type="EMBL" id="KEQ30719.1"/>
    </source>
</evidence>
<sequence length="446" mass="50280">MWEAIKDFFITLTLKLNHMNFSALTTLSFLVLFSIDSTALAQQQEPVKAEIIKQDGGYTLFRGGKPYFIKGAGGTDYMDRLKAYGGNSIRTWTTTNGQKVLDDAQRLGLTVTMGIGVGIERHGFNYEDSAAVASQLDRIRDEVLKYKDHPALLAWGIGNELNLEYKNPKVWDAVNDIAKMIHQIDPNHLVTTMLAGINQREIDYIKEKCPALDLISVQVYGGLAAVPDQIKATGWEKAYMVTEWGPTGHWEGPQTPWEASVEETSSEKAVVYKSRYEASILKDKHCIGSYVFLWGQKQERTPTWYGLFTEAGEENEVVDVMQYLWSGKWPENRAPHLDSFRLDDKKVLDFIYLSPGKSYSATIRVTDPDMDKLTTRWELLPESTDLKTGGDRETRPKPIPGMVKNTSFDKAMVTAPDQEGAYRLFIYVSDGNNNVATANIPFFVKK</sequence>
<accession>A0A081PJ46</accession>
<protein>
    <submittedName>
        <fullName evidence="2">Beta-galactosidase</fullName>
    </submittedName>
</protein>
<dbReference type="PANTHER" id="PTHR42732:SF2">
    <property type="entry name" value="BETA-MANNOSIDASE"/>
    <property type="match status" value="1"/>
</dbReference>
<gene>
    <name evidence="2" type="ORF">N180_19030</name>
</gene>
<dbReference type="InterPro" id="IPR017853">
    <property type="entry name" value="GH"/>
</dbReference>
<dbReference type="PANTHER" id="PTHR42732">
    <property type="entry name" value="BETA-GALACTOSIDASE"/>
    <property type="match status" value="1"/>
</dbReference>
<dbReference type="GO" id="GO:0004553">
    <property type="term" value="F:hydrolase activity, hydrolyzing O-glycosyl compounds"/>
    <property type="evidence" value="ECO:0007669"/>
    <property type="project" value="InterPro"/>
</dbReference>
<proteinExistence type="predicted"/>
<dbReference type="EMBL" id="JNFF01000031">
    <property type="protein sequence ID" value="KEQ30719.1"/>
    <property type="molecule type" value="Genomic_DNA"/>
</dbReference>
<dbReference type="Proteomes" id="UP000028007">
    <property type="component" value="Unassembled WGS sequence"/>
</dbReference>
<dbReference type="Pfam" id="PF02836">
    <property type="entry name" value="Glyco_hydro_2_C"/>
    <property type="match status" value="1"/>
</dbReference>
<dbReference type="eggNOG" id="COG3250">
    <property type="taxonomic scope" value="Bacteria"/>
</dbReference>
<keyword evidence="3" id="KW-1185">Reference proteome</keyword>
<comment type="caution">
    <text evidence="2">The sequence shown here is derived from an EMBL/GenBank/DDBJ whole genome shotgun (WGS) entry which is preliminary data.</text>
</comment>
<reference evidence="2 3" key="1">
    <citation type="journal article" date="1992" name="Int. J. Syst. Bacteriol.">
        <title>Sphingobacterium antarcticus sp. nov. a Psychrotrophic Bacterium from the Soils of Schirmacher Oasis, Antarctica.</title>
        <authorList>
            <person name="Shivaji S."/>
            <person name="Ray M.K."/>
            <person name="Rao N.S."/>
            <person name="Saiserr L."/>
            <person name="Jagannadham M.V."/>
            <person name="Kumar G.S."/>
            <person name="Reddy G."/>
            <person name="Bhargava P.M."/>
        </authorList>
    </citation>
    <scope>NUCLEOTIDE SEQUENCE [LARGE SCALE GENOMIC DNA]</scope>
    <source>
        <strain evidence="2 3">4BY</strain>
    </source>
</reference>
<feature type="domain" description="Glycoside hydrolase family 2 catalytic" evidence="1">
    <location>
        <begin position="92"/>
        <end position="207"/>
    </location>
</feature>
<dbReference type="Gene3D" id="3.20.20.80">
    <property type="entry name" value="Glycosidases"/>
    <property type="match status" value="1"/>
</dbReference>
<name>A0A081PJ46_9SPHI</name>
<evidence type="ECO:0000313" key="3">
    <source>
        <dbReference type="Proteomes" id="UP000028007"/>
    </source>
</evidence>
<evidence type="ECO:0000259" key="1">
    <source>
        <dbReference type="Pfam" id="PF02836"/>
    </source>
</evidence>
<organism evidence="2 3">
    <name type="scientific">Pedobacter antarcticus 4BY</name>
    <dbReference type="NCBI Taxonomy" id="1358423"/>
    <lineage>
        <taxon>Bacteria</taxon>
        <taxon>Pseudomonadati</taxon>
        <taxon>Bacteroidota</taxon>
        <taxon>Sphingobacteriia</taxon>
        <taxon>Sphingobacteriales</taxon>
        <taxon>Sphingobacteriaceae</taxon>
        <taxon>Pedobacter</taxon>
    </lineage>
</organism>
<dbReference type="InterPro" id="IPR006103">
    <property type="entry name" value="Glyco_hydro_2_cat"/>
</dbReference>
<dbReference type="GO" id="GO:0005975">
    <property type="term" value="P:carbohydrate metabolic process"/>
    <property type="evidence" value="ECO:0007669"/>
    <property type="project" value="InterPro"/>
</dbReference>
<dbReference type="InterPro" id="IPR051913">
    <property type="entry name" value="GH2_Domain-Containing"/>
</dbReference>
<dbReference type="AlphaFoldDB" id="A0A081PJ46"/>
<dbReference type="SUPFAM" id="SSF51445">
    <property type="entry name" value="(Trans)glycosidases"/>
    <property type="match status" value="1"/>
</dbReference>